<protein>
    <recommendedName>
        <fullName evidence="4">NAD(P)H dehydrogenase (quinone)</fullName>
        <ecNumber evidence="4">1.6.5.2</ecNumber>
    </recommendedName>
</protein>
<proteinExistence type="inferred from homology"/>
<keyword evidence="5" id="KW-0285">Flavoprotein</keyword>
<evidence type="ECO:0000256" key="7">
    <source>
        <dbReference type="ARBA" id="ARBA00022857"/>
    </source>
</evidence>
<keyword evidence="6" id="KW-0288">FMN</keyword>
<evidence type="ECO:0000256" key="9">
    <source>
        <dbReference type="ARBA" id="ARBA00023027"/>
    </source>
</evidence>
<comment type="catalytic activity">
    <reaction evidence="10">
        <text>a quinone + NADH + H(+) = a quinol + NAD(+)</text>
        <dbReference type="Rhea" id="RHEA:46160"/>
        <dbReference type="ChEBI" id="CHEBI:15378"/>
        <dbReference type="ChEBI" id="CHEBI:24646"/>
        <dbReference type="ChEBI" id="CHEBI:57540"/>
        <dbReference type="ChEBI" id="CHEBI:57945"/>
        <dbReference type="ChEBI" id="CHEBI:132124"/>
        <dbReference type="EC" id="1.6.5.2"/>
    </reaction>
</comment>
<evidence type="ECO:0000256" key="2">
    <source>
        <dbReference type="ARBA" id="ARBA00005990"/>
    </source>
</evidence>
<dbReference type="SUPFAM" id="SSF52218">
    <property type="entry name" value="Flavoproteins"/>
    <property type="match status" value="1"/>
</dbReference>
<dbReference type="InterPro" id="IPR029039">
    <property type="entry name" value="Flavoprotein-like_sf"/>
</dbReference>
<evidence type="ECO:0000259" key="13">
    <source>
        <dbReference type="Pfam" id="PF03358"/>
    </source>
</evidence>
<dbReference type="GO" id="GO:0003955">
    <property type="term" value="F:NAD(P)H dehydrogenase (quinone) activity"/>
    <property type="evidence" value="ECO:0007669"/>
    <property type="project" value="UniProtKB-EC"/>
</dbReference>
<keyword evidence="8" id="KW-0560">Oxidoreductase</keyword>
<evidence type="ECO:0000256" key="10">
    <source>
        <dbReference type="ARBA" id="ARBA00047678"/>
    </source>
</evidence>
<comment type="subunit">
    <text evidence="3">Homotetramer.</text>
</comment>
<reference evidence="14" key="1">
    <citation type="submission" date="2015-03" db="EMBL/GenBank/DDBJ databases">
        <title>A transcriptome of Araucaria cunninghamii, an australian fine timber species.</title>
        <authorList>
            <person name="Jing Yi C.J.Y."/>
            <person name="Yin San L.Y.S."/>
            <person name="Abdul Karim S.S."/>
            <person name="Wan Azmi N.N."/>
            <person name="Hercus R.R."/>
            <person name="Croft L.L."/>
        </authorList>
    </citation>
    <scope>NUCLEOTIDE SEQUENCE</scope>
    <source>
        <strain evidence="14">MI0301</strain>
        <tissue evidence="14">Leaf</tissue>
    </source>
</reference>
<evidence type="ECO:0000256" key="12">
    <source>
        <dbReference type="ARBA" id="ARBA00057099"/>
    </source>
</evidence>
<evidence type="ECO:0000256" key="5">
    <source>
        <dbReference type="ARBA" id="ARBA00022630"/>
    </source>
</evidence>
<dbReference type="FunFam" id="3.40.50.360:FF:000031">
    <property type="entry name" value="NADPH:quinone oxidoreductase"/>
    <property type="match status" value="1"/>
</dbReference>
<dbReference type="AlphaFoldDB" id="A0A0D6QXC9"/>
<sequence>MKLLLLHKCPNFLQPVDQRLPPKLKSYCNRRRLISVSASVGGKGNALSFNSSIEGPAIKVAAIAGSLRKASFNRGLIRSAIEIAKECIPQMEIEPLEIGHLPFLNTDLEVGDSFPQAVEELRAKVLQVDSILFASPEYNYSVTAPLKNAIDWGSRPPNVWANKAAAIMSAGGGFGGGLAQYHLRQIGVFLDLHFINKPELRIHAFQPPAKFDSDGNLIDNETRERVKGILLSLHAFTVRLQNKQG</sequence>
<comment type="similarity">
    <text evidence="2">Belongs to the SsuE family.</text>
</comment>
<keyword evidence="7" id="KW-0521">NADP</keyword>
<evidence type="ECO:0000256" key="1">
    <source>
        <dbReference type="ARBA" id="ARBA00001917"/>
    </source>
</evidence>
<organism evidence="14">
    <name type="scientific">Araucaria cunninghamii</name>
    <name type="common">Hoop pine</name>
    <name type="synonym">Moreton Bay pine</name>
    <dbReference type="NCBI Taxonomy" id="56994"/>
    <lineage>
        <taxon>Eukaryota</taxon>
        <taxon>Viridiplantae</taxon>
        <taxon>Streptophyta</taxon>
        <taxon>Embryophyta</taxon>
        <taxon>Tracheophyta</taxon>
        <taxon>Spermatophyta</taxon>
        <taxon>Pinopsida</taxon>
        <taxon>Pinidae</taxon>
        <taxon>Conifers II</taxon>
        <taxon>Araucariales</taxon>
        <taxon>Araucariaceae</taxon>
        <taxon>Araucaria</taxon>
    </lineage>
</organism>
<comment type="catalytic activity">
    <reaction evidence="11">
        <text>a quinone + NADPH + H(+) = a quinol + NADP(+)</text>
        <dbReference type="Rhea" id="RHEA:46164"/>
        <dbReference type="ChEBI" id="CHEBI:15378"/>
        <dbReference type="ChEBI" id="CHEBI:24646"/>
        <dbReference type="ChEBI" id="CHEBI:57783"/>
        <dbReference type="ChEBI" id="CHEBI:58349"/>
        <dbReference type="ChEBI" id="CHEBI:132124"/>
        <dbReference type="EC" id="1.6.5.2"/>
    </reaction>
</comment>
<comment type="function">
    <text evidence="12">The enzyme apparently serves as a quinone reductase in connection with conjugation reactions of hydroquinones involved in detoxification pathways.</text>
</comment>
<dbReference type="GO" id="GO:0010181">
    <property type="term" value="F:FMN binding"/>
    <property type="evidence" value="ECO:0007669"/>
    <property type="project" value="TreeGrafter"/>
</dbReference>
<evidence type="ECO:0000313" key="14">
    <source>
        <dbReference type="EMBL" id="JAG94350.1"/>
    </source>
</evidence>
<keyword evidence="9" id="KW-0520">NAD</keyword>
<dbReference type="GO" id="GO:0005829">
    <property type="term" value="C:cytosol"/>
    <property type="evidence" value="ECO:0007669"/>
    <property type="project" value="TreeGrafter"/>
</dbReference>
<dbReference type="Gene3D" id="3.40.50.360">
    <property type="match status" value="1"/>
</dbReference>
<dbReference type="PANTHER" id="PTHR30543:SF21">
    <property type="entry name" value="NAD(P)H-DEPENDENT FMN REDUCTASE LOT6"/>
    <property type="match status" value="1"/>
</dbReference>
<dbReference type="InterPro" id="IPR050712">
    <property type="entry name" value="NAD(P)H-dep_reductase"/>
</dbReference>
<evidence type="ECO:0000256" key="8">
    <source>
        <dbReference type="ARBA" id="ARBA00023002"/>
    </source>
</evidence>
<dbReference type="InterPro" id="IPR005025">
    <property type="entry name" value="FMN_Rdtase-like_dom"/>
</dbReference>
<feature type="domain" description="NADPH-dependent FMN reductase-like" evidence="13">
    <location>
        <begin position="58"/>
        <end position="203"/>
    </location>
</feature>
<dbReference type="EC" id="1.6.5.2" evidence="4"/>
<dbReference type="Pfam" id="PF03358">
    <property type="entry name" value="FMN_red"/>
    <property type="match status" value="1"/>
</dbReference>
<dbReference type="EMBL" id="GCKF01043859">
    <property type="protein sequence ID" value="JAG94350.1"/>
    <property type="molecule type" value="Transcribed_RNA"/>
</dbReference>
<comment type="cofactor">
    <cofactor evidence="1">
        <name>FMN</name>
        <dbReference type="ChEBI" id="CHEBI:58210"/>
    </cofactor>
</comment>
<evidence type="ECO:0000256" key="11">
    <source>
        <dbReference type="ARBA" id="ARBA00048983"/>
    </source>
</evidence>
<name>A0A0D6QXC9_ARACU</name>
<evidence type="ECO:0000256" key="3">
    <source>
        <dbReference type="ARBA" id="ARBA00011881"/>
    </source>
</evidence>
<accession>A0A0D6QXC9</accession>
<dbReference type="PANTHER" id="PTHR30543">
    <property type="entry name" value="CHROMATE REDUCTASE"/>
    <property type="match status" value="1"/>
</dbReference>
<evidence type="ECO:0000256" key="4">
    <source>
        <dbReference type="ARBA" id="ARBA00012648"/>
    </source>
</evidence>
<evidence type="ECO:0000256" key="6">
    <source>
        <dbReference type="ARBA" id="ARBA00022643"/>
    </source>
</evidence>